<dbReference type="Proteomes" id="UP000664203">
    <property type="component" value="Unassembled WGS sequence"/>
</dbReference>
<keyword evidence="2" id="KW-1185">Reference proteome</keyword>
<dbReference type="AlphaFoldDB" id="A0A8H3IL28"/>
<dbReference type="PANTHER" id="PTHR40619:SF3">
    <property type="entry name" value="FUNGAL STAND N-TERMINAL GOODBYE DOMAIN-CONTAINING PROTEIN"/>
    <property type="match status" value="1"/>
</dbReference>
<gene>
    <name evidence="1" type="ORF">ALECFALPRED_001129</name>
</gene>
<sequence>MKFQWKIRTAFFPLQPQVDLSVNVMECPVEDAAKWMQNRLDGTIHPAFNTDVDGLIYDSDKQKFALLADDAPLDLVTIYKQAEIQKRAFVVTVKRFNAVAKESGSMQMDTTADYSWSHVLSAQDSFSQECENGTSRGVKGIVYKQLRRFGDNSEIFQSWLKLLPTESHYLSVLCGGLTLILGAAQQMSEIRENVRNFIDDLPLRLSKAKQYIDIFGESLELHRCSADLYVAILNTLDDVVQSYQKHVAHRIASAIFKQTEWERASRQNQECTKLWGQACKLGEHLLYAEPKTPARWRKGPYEVGSDIDKEAGPHKKSEFSHRRILLEGQANLLNQILSTLKATSLQLFEPPPRLPYLECEDLIDGYQTPRGRALSAGAGQDQEKSRQKLGDLLESFGFDCVADAAAKDASILLHILGNLSSGSQDRAVALITSSIMQNWLTSTISLPLIVNGQMFTNDGETRQSPLSYFCAKLIDNILPPSTSSQTPKNRTMFAVRWFCGQHTDWCDHGQGLPDYEAHPSGMLSNMLTQLIVQLLECSFLPQLDHVSLPGNDPQLFKLCAFFKLLVEALPRGSILFIVIDGISYYEDEERREECMEVLST</sequence>
<organism evidence="1 2">
    <name type="scientific">Alectoria fallacina</name>
    <dbReference type="NCBI Taxonomy" id="1903189"/>
    <lineage>
        <taxon>Eukaryota</taxon>
        <taxon>Fungi</taxon>
        <taxon>Dikarya</taxon>
        <taxon>Ascomycota</taxon>
        <taxon>Pezizomycotina</taxon>
        <taxon>Lecanoromycetes</taxon>
        <taxon>OSLEUM clade</taxon>
        <taxon>Lecanoromycetidae</taxon>
        <taxon>Lecanorales</taxon>
        <taxon>Lecanorineae</taxon>
        <taxon>Parmeliaceae</taxon>
        <taxon>Alectoria</taxon>
    </lineage>
</organism>
<name>A0A8H3IL28_9LECA</name>
<reference evidence="1" key="1">
    <citation type="submission" date="2021-03" db="EMBL/GenBank/DDBJ databases">
        <authorList>
            <person name="Tagirdzhanova G."/>
        </authorList>
    </citation>
    <scope>NUCLEOTIDE SEQUENCE</scope>
</reference>
<evidence type="ECO:0000313" key="1">
    <source>
        <dbReference type="EMBL" id="CAF9919340.1"/>
    </source>
</evidence>
<comment type="caution">
    <text evidence="1">The sequence shown here is derived from an EMBL/GenBank/DDBJ whole genome shotgun (WGS) entry which is preliminary data.</text>
</comment>
<protein>
    <submittedName>
        <fullName evidence="1">Uncharacterized protein</fullName>
    </submittedName>
</protein>
<dbReference type="EMBL" id="CAJPDR010000121">
    <property type="protein sequence ID" value="CAF9919340.1"/>
    <property type="molecule type" value="Genomic_DNA"/>
</dbReference>
<proteinExistence type="predicted"/>
<evidence type="ECO:0000313" key="2">
    <source>
        <dbReference type="Proteomes" id="UP000664203"/>
    </source>
</evidence>
<accession>A0A8H3IL28</accession>
<dbReference type="PANTHER" id="PTHR40619">
    <property type="entry name" value="FUNGAL STAND N-TERMINAL GOODBYE DOMAIN-CONTAINING PROTEIN"/>
    <property type="match status" value="1"/>
</dbReference>
<dbReference type="OrthoDB" id="5419927at2759"/>